<reference evidence="1 3" key="1">
    <citation type="submission" date="2015-09" db="EMBL/GenBank/DDBJ databases">
        <authorList>
            <consortium name="Pathogen Informatics"/>
        </authorList>
    </citation>
    <scope>NUCLEOTIDE SEQUENCE [LARGE SCALE GENOMIC DNA]</scope>
    <source>
        <strain evidence="1 3">2789STDY5834847</strain>
    </source>
</reference>
<sequence>MQESTATESSVRNWAYRRNSHYNDTYVALGGDRLWSDVDYSSFSVTFNYIPQRSEAYGEDLLTDNKSGIVTPYQHWRKLNDKLYVGSVNTYHKHRFGNASVLDFLWQLSLGWNINKVNQTEDNDRELHSYLYDFHNSRVGVSFTPSYQFHRLGFDAKIGLNTYFQSNRVREQKEVSSIFKHREWNGMNTFILMSIVPGVTSRWPLRWEWMPCSGMCRAMMTATITCGRWQI</sequence>
<dbReference type="AlphaFoldDB" id="A0A174HWN4"/>
<name>A0A174HWN4_BACUN</name>
<reference evidence="2" key="2">
    <citation type="submission" date="2022-10" db="EMBL/GenBank/DDBJ databases">
        <title>Human gut microbiome strain richness.</title>
        <authorList>
            <person name="Chen-Liaw A."/>
        </authorList>
    </citation>
    <scope>NUCLEOTIDE SEQUENCE</scope>
    <source>
        <strain evidence="2">A1_m1001262Bd0_191120</strain>
    </source>
</reference>
<accession>A0A174HWN4</accession>
<organism evidence="1 3">
    <name type="scientific">Bacteroides uniformis</name>
    <dbReference type="NCBI Taxonomy" id="820"/>
    <lineage>
        <taxon>Bacteria</taxon>
        <taxon>Pseudomonadati</taxon>
        <taxon>Bacteroidota</taxon>
        <taxon>Bacteroidia</taxon>
        <taxon>Bacteroidales</taxon>
        <taxon>Bacteroidaceae</taxon>
        <taxon>Bacteroides</taxon>
    </lineage>
</organism>
<protein>
    <submittedName>
        <fullName evidence="1">Uncharacterized protein</fullName>
    </submittedName>
</protein>
<evidence type="ECO:0000313" key="3">
    <source>
        <dbReference type="Proteomes" id="UP000095614"/>
    </source>
</evidence>
<gene>
    <name evidence="1" type="ORF">ERS852462_01563</name>
    <name evidence="2" type="ORF">POY80_10415</name>
</gene>
<dbReference type="RefSeq" id="WP_022402068.1">
    <property type="nucleotide sequence ID" value="NZ_CZAF01000004.1"/>
</dbReference>
<evidence type="ECO:0000313" key="2">
    <source>
        <dbReference type="EMBL" id="MDC1752855.1"/>
    </source>
</evidence>
<dbReference type="EMBL" id="CZAF01000004">
    <property type="protein sequence ID" value="CUO78631.1"/>
    <property type="molecule type" value="Genomic_DNA"/>
</dbReference>
<dbReference type="EMBL" id="JAQNQY010000009">
    <property type="protein sequence ID" value="MDC1752855.1"/>
    <property type="molecule type" value="Genomic_DNA"/>
</dbReference>
<evidence type="ECO:0000313" key="1">
    <source>
        <dbReference type="EMBL" id="CUO78631.1"/>
    </source>
</evidence>
<dbReference type="Proteomes" id="UP001218502">
    <property type="component" value="Unassembled WGS sequence"/>
</dbReference>
<proteinExistence type="predicted"/>
<dbReference type="Proteomes" id="UP000095614">
    <property type="component" value="Unassembled WGS sequence"/>
</dbReference>